<evidence type="ECO:0000313" key="3">
    <source>
        <dbReference type="Proteomes" id="UP000466794"/>
    </source>
</evidence>
<dbReference type="InterPro" id="IPR010916">
    <property type="entry name" value="TonB_box_CS"/>
</dbReference>
<gene>
    <name evidence="2" type="ORF">GPX89_02310</name>
</gene>
<dbReference type="AlphaFoldDB" id="A0A7K1UP17"/>
<keyword evidence="1" id="KW-0732">Signal</keyword>
<evidence type="ECO:0000256" key="1">
    <source>
        <dbReference type="SAM" id="SignalP"/>
    </source>
</evidence>
<name>A0A7K1UP17_9NOCA</name>
<evidence type="ECO:0000313" key="2">
    <source>
        <dbReference type="EMBL" id="MVU76075.1"/>
    </source>
</evidence>
<dbReference type="PROSITE" id="PS00430">
    <property type="entry name" value="TONB_DEPENDENT_REC_1"/>
    <property type="match status" value="1"/>
</dbReference>
<feature type="chain" id="PRO_5029532090" description="Right handed beta helix domain-containing protein" evidence="1">
    <location>
        <begin position="31"/>
        <end position="547"/>
    </location>
</feature>
<dbReference type="Proteomes" id="UP000466794">
    <property type="component" value="Unassembled WGS sequence"/>
</dbReference>
<sequence>MNTLRPTTPTSSRTRATTLLAALLTLGAHATGLAAAEPDSSTWYVRAGALADGTGSADAPFDSLARAEARSRDGDTIIVQPSTATLDGGIALKPGQKLLGDGPAVIGAANDAALPRISNTTDDHDGDAVRLAPRTEVRNLVITGARRGGIYGSDAADTVIAGNDVTATNQECADGFMIGPFGLPPTLPLGVSIPALPDFITLNNGWAAIMTDFHDATGTVRIEDNTVHDTACGDGIDLRALGASRIDADVSGNTLRAINLGLAKLSVLTIGVQAGDNAGLTGRLDRNSETDIATTATGLLNAMADSEGVFINPFGQAHLDISVDANQFHNGYGNFSANGLEYATTSGAPDSRVRVTDSVFDNVTGDVIENYNLSTGGAHQSLTLENVYAHHSTFPGAALESLVPANLGSCVVTTNFGRAAHTDLTIAGSDLGDCSADGVGLIAYTPAGSEPSTAALTFDIHDTVVGASAANGINIMNIGDTATLRGSIARTAIAAARESLIRTSSSDGPIADARLTLDSLTLDGVAQSCDTIQRDGTVALSGIPEGC</sequence>
<keyword evidence="3" id="KW-1185">Reference proteome</keyword>
<protein>
    <recommendedName>
        <fullName evidence="4">Right handed beta helix domain-containing protein</fullName>
    </recommendedName>
</protein>
<dbReference type="InterPro" id="IPR012334">
    <property type="entry name" value="Pectin_lyas_fold"/>
</dbReference>
<feature type="signal peptide" evidence="1">
    <location>
        <begin position="1"/>
        <end position="30"/>
    </location>
</feature>
<evidence type="ECO:0008006" key="4">
    <source>
        <dbReference type="Google" id="ProtNLM"/>
    </source>
</evidence>
<dbReference type="Gene3D" id="2.160.20.10">
    <property type="entry name" value="Single-stranded right-handed beta-helix, Pectin lyase-like"/>
    <property type="match status" value="1"/>
</dbReference>
<dbReference type="EMBL" id="WRPP01000001">
    <property type="protein sequence ID" value="MVU76075.1"/>
    <property type="molecule type" value="Genomic_DNA"/>
</dbReference>
<comment type="caution">
    <text evidence="2">The sequence shown here is derived from an EMBL/GenBank/DDBJ whole genome shotgun (WGS) entry which is preliminary data.</text>
</comment>
<dbReference type="RefSeq" id="WP_157354835.1">
    <property type="nucleotide sequence ID" value="NZ_WRPP01000001.1"/>
</dbReference>
<accession>A0A7K1UP17</accession>
<dbReference type="SUPFAM" id="SSF51126">
    <property type="entry name" value="Pectin lyase-like"/>
    <property type="match status" value="1"/>
</dbReference>
<reference evidence="2 3" key="1">
    <citation type="submission" date="2019-12" db="EMBL/GenBank/DDBJ databases">
        <title>Nocardia sp. nov. ET3-3 isolated from soil.</title>
        <authorList>
            <person name="Kanchanasin P."/>
            <person name="Tanasupawat S."/>
            <person name="Yuki M."/>
            <person name="Kudo T."/>
        </authorList>
    </citation>
    <scope>NUCLEOTIDE SEQUENCE [LARGE SCALE GENOMIC DNA]</scope>
    <source>
        <strain evidence="2 3">ET3-3</strain>
    </source>
</reference>
<organism evidence="2 3">
    <name type="scientific">Nocardia terrae</name>
    <dbReference type="NCBI Taxonomy" id="2675851"/>
    <lineage>
        <taxon>Bacteria</taxon>
        <taxon>Bacillati</taxon>
        <taxon>Actinomycetota</taxon>
        <taxon>Actinomycetes</taxon>
        <taxon>Mycobacteriales</taxon>
        <taxon>Nocardiaceae</taxon>
        <taxon>Nocardia</taxon>
    </lineage>
</organism>
<proteinExistence type="predicted"/>
<dbReference type="InterPro" id="IPR011050">
    <property type="entry name" value="Pectin_lyase_fold/virulence"/>
</dbReference>